<sequence length="229" mass="26535">MMKQTSQPLSNVVDILTELVTKRVSTIQYLARTHHGNTHWFNTILLTKDDLKEMYPNAKMMKRSCQFYTLGMSLGQLLEIDSATDFAKALVQLLAEFDAYTNDGSKQKMKNIFRKTKKDEANYSHDPSNGEFVHLCIPHIPHELDYFEVLYTICDVLVETYHKFILDVDHTTPSYFELVLKCDSKFKKIFAMLSKELDLLARNAIKDELKLIDPLSFSNKMTPIDFDPH</sequence>
<name>A0A1X2G3V8_9FUNG</name>
<dbReference type="EMBL" id="MCGT01000050">
    <property type="protein sequence ID" value="ORX44105.1"/>
    <property type="molecule type" value="Genomic_DNA"/>
</dbReference>
<dbReference type="PANTHER" id="PTHR37332:SF1">
    <property type="entry name" value="ELMO DOMAIN-CONTAINING PROTEIN"/>
    <property type="match status" value="1"/>
</dbReference>
<protein>
    <submittedName>
        <fullName evidence="1">Uncharacterized protein</fullName>
    </submittedName>
</protein>
<reference evidence="1 2" key="1">
    <citation type="submission" date="2016-07" db="EMBL/GenBank/DDBJ databases">
        <title>Pervasive Adenine N6-methylation of Active Genes in Fungi.</title>
        <authorList>
            <consortium name="DOE Joint Genome Institute"/>
            <person name="Mondo S.J."/>
            <person name="Dannebaum R.O."/>
            <person name="Kuo R.C."/>
            <person name="Labutti K."/>
            <person name="Haridas S."/>
            <person name="Kuo A."/>
            <person name="Salamov A."/>
            <person name="Ahrendt S.R."/>
            <person name="Lipzen A."/>
            <person name="Sullivan W."/>
            <person name="Andreopoulos W.B."/>
            <person name="Clum A."/>
            <person name="Lindquist E."/>
            <person name="Daum C."/>
            <person name="Ramamoorthy G.K."/>
            <person name="Gryganskyi A."/>
            <person name="Culley D."/>
            <person name="Magnuson J.K."/>
            <person name="James T.Y."/>
            <person name="O'Malley M.A."/>
            <person name="Stajich J.E."/>
            <person name="Spatafora J.W."/>
            <person name="Visel A."/>
            <person name="Grigoriev I.V."/>
        </authorList>
    </citation>
    <scope>NUCLEOTIDE SEQUENCE [LARGE SCALE GENOMIC DNA]</scope>
    <source>
        <strain evidence="1 2">NRRL 3301</strain>
    </source>
</reference>
<keyword evidence="2" id="KW-1185">Reference proteome</keyword>
<gene>
    <name evidence="1" type="ORF">DM01DRAFT_1340519</name>
</gene>
<dbReference type="OrthoDB" id="14339at2759"/>
<dbReference type="Proteomes" id="UP000242146">
    <property type="component" value="Unassembled WGS sequence"/>
</dbReference>
<dbReference type="AlphaFoldDB" id="A0A1X2G3V8"/>
<organism evidence="1 2">
    <name type="scientific">Hesseltinella vesiculosa</name>
    <dbReference type="NCBI Taxonomy" id="101127"/>
    <lineage>
        <taxon>Eukaryota</taxon>
        <taxon>Fungi</taxon>
        <taxon>Fungi incertae sedis</taxon>
        <taxon>Mucoromycota</taxon>
        <taxon>Mucoromycotina</taxon>
        <taxon>Mucoromycetes</taxon>
        <taxon>Mucorales</taxon>
        <taxon>Cunninghamellaceae</taxon>
        <taxon>Hesseltinella</taxon>
    </lineage>
</organism>
<accession>A0A1X2G3V8</accession>
<feature type="non-terminal residue" evidence="1">
    <location>
        <position position="229"/>
    </location>
</feature>
<evidence type="ECO:0000313" key="2">
    <source>
        <dbReference type="Proteomes" id="UP000242146"/>
    </source>
</evidence>
<dbReference type="PANTHER" id="PTHR37332">
    <property type="entry name" value="EXPRESSED PROTEIN"/>
    <property type="match status" value="1"/>
</dbReference>
<proteinExistence type="predicted"/>
<evidence type="ECO:0000313" key="1">
    <source>
        <dbReference type="EMBL" id="ORX44105.1"/>
    </source>
</evidence>
<comment type="caution">
    <text evidence="1">The sequence shown here is derived from an EMBL/GenBank/DDBJ whole genome shotgun (WGS) entry which is preliminary data.</text>
</comment>